<protein>
    <submittedName>
        <fullName evidence="3">AAA family ATPase</fullName>
    </submittedName>
    <submittedName>
        <fullName evidence="2">ATP-binding protein</fullName>
    </submittedName>
</protein>
<dbReference type="InterPro" id="IPR003959">
    <property type="entry name" value="ATPase_AAA_core"/>
</dbReference>
<dbReference type="Pfam" id="PF13304">
    <property type="entry name" value="AAA_21"/>
    <property type="match status" value="1"/>
</dbReference>
<comment type="caution">
    <text evidence="2">The sequence shown here is derived from an EMBL/GenBank/DDBJ whole genome shotgun (WGS) entry which is preliminary data.</text>
</comment>
<evidence type="ECO:0000313" key="2">
    <source>
        <dbReference type="EMBL" id="MBA0158913.1"/>
    </source>
</evidence>
<dbReference type="CDD" id="cd00267">
    <property type="entry name" value="ABC_ATPase"/>
    <property type="match status" value="1"/>
</dbReference>
<dbReference type="AlphaFoldDB" id="A0AAW3RPA3"/>
<reference evidence="2 4" key="1">
    <citation type="submission" date="2020-07" db="EMBL/GenBank/DDBJ databases">
        <title>Updated taxonomy of Pectobacterium genus in the CIRM-CFBP bacterial collection: when new species reveal old endemic population.</title>
        <authorList>
            <person name="Pedron J."/>
            <person name="Barny M.A."/>
            <person name="Portier P."/>
        </authorList>
    </citation>
    <scope>NUCLEOTIDE SEQUENCE [LARGE SCALE GENOMIC DNA]</scope>
    <source>
        <strain evidence="2 4">CFBP5669</strain>
    </source>
</reference>
<dbReference type="Proteomes" id="UP000584405">
    <property type="component" value="Unassembled WGS sequence"/>
</dbReference>
<name>A0AAW3RPA3_9GAMM</name>
<dbReference type="RefSeq" id="WP_180790141.1">
    <property type="nucleotide sequence ID" value="NZ_CAKLIK010000021.1"/>
</dbReference>
<organism evidence="2 4">
    <name type="scientific">Pectobacterium versatile</name>
    <dbReference type="NCBI Taxonomy" id="2488639"/>
    <lineage>
        <taxon>Bacteria</taxon>
        <taxon>Pseudomonadati</taxon>
        <taxon>Pseudomonadota</taxon>
        <taxon>Gammaproteobacteria</taxon>
        <taxon>Enterobacterales</taxon>
        <taxon>Pectobacteriaceae</taxon>
        <taxon>Pectobacterium</taxon>
    </lineage>
</organism>
<dbReference type="SUPFAM" id="SSF52540">
    <property type="entry name" value="P-loop containing nucleoside triphosphate hydrolases"/>
    <property type="match status" value="1"/>
</dbReference>
<keyword evidence="2" id="KW-0067">ATP-binding</keyword>
<sequence>MKLCFIWVRSYKGFSDFSLNLSDEFHFQFDYASNTLTKKHNEQFIPNLFDPNISCVTAIVGKNGAGKSNCLELICTILQGSIHQFDTEFISVMEHNNKFYISHTLPNDLKTDFTYSINEEKRKAKGFNTIFFSNVHDERLYEFSNDVVTATANNGYGYRYFNSIRWKKRSSLFSIQVDLITKHRRGLQDEIKIQIPQYIMVEFAPIRPHRRYIKNSEDFIRAFKKRLSDMSSQESKFTCMLKYSFLLRIIDVYVNFRLDKLSLSLDFMEKEPTDAFLNRSIDSMIKRLCNIEVEREVDPDFPTDFNEQLKADYGDLQQITECIGSISPSLINSHFGSSSLCFKIKFNHDNHDIVKKLCHAFDSDRIMRMSWIGISSGAKAYLTLLAVLNDKLKGTRNDTLICIDEGDLYLHPAWQIDFLHNLNKMLPKFFNAKLQLVLTSHSPFLLTDLPRDNVIILEDKYVVNKFEFPVRTFGSNLYELYNNAFFLKGKRFGSFAEAHIKNITNKIKDNELQGAEFDSVEKFIDMIGDKLLRNVLKGLLKND</sequence>
<evidence type="ECO:0000313" key="4">
    <source>
        <dbReference type="Proteomes" id="UP000584405"/>
    </source>
</evidence>
<dbReference type="Proteomes" id="UP001313132">
    <property type="component" value="Unassembled WGS sequence"/>
</dbReference>
<evidence type="ECO:0000313" key="3">
    <source>
        <dbReference type="EMBL" id="MEI7102504.1"/>
    </source>
</evidence>
<dbReference type="GO" id="GO:0000731">
    <property type="term" value="P:DNA synthesis involved in DNA repair"/>
    <property type="evidence" value="ECO:0007669"/>
    <property type="project" value="TreeGrafter"/>
</dbReference>
<dbReference type="GO" id="GO:0005524">
    <property type="term" value="F:ATP binding"/>
    <property type="evidence" value="ECO:0007669"/>
    <property type="project" value="UniProtKB-KW"/>
</dbReference>
<dbReference type="Gene3D" id="3.40.50.300">
    <property type="entry name" value="P-loop containing nucleotide triphosphate hydrolases"/>
    <property type="match status" value="1"/>
</dbReference>
<keyword evidence="5" id="KW-1185">Reference proteome</keyword>
<evidence type="ECO:0000259" key="1">
    <source>
        <dbReference type="Pfam" id="PF13304"/>
    </source>
</evidence>
<gene>
    <name evidence="2" type="ORF">H0253_08665</name>
    <name evidence="3" type="ORF">WCT63_08585</name>
</gene>
<dbReference type="PANTHER" id="PTHR32182:SF22">
    <property type="entry name" value="ATP-DEPENDENT ENDONUCLEASE, OLD FAMILY-RELATED"/>
    <property type="match status" value="1"/>
</dbReference>
<evidence type="ECO:0000313" key="5">
    <source>
        <dbReference type="Proteomes" id="UP001313132"/>
    </source>
</evidence>
<reference evidence="3 5" key="2">
    <citation type="submission" date="2024-03" db="EMBL/GenBank/DDBJ databases">
        <title>Analysis of soft rot Pectobacteriaceae population diversity in US potato growing regions between 2016 and 2022.</title>
        <authorList>
            <person name="Ma X."/>
            <person name="Zhang X."/>
            <person name="Stodghill P."/>
            <person name="Rioux R."/>
            <person name="Babler B."/>
            <person name="Shrestha S."/>
            <person name="Babler B."/>
            <person name="Rivedal H."/>
            <person name="Frost K."/>
            <person name="Hao J."/>
            <person name="Secor G."/>
            <person name="Swingle B."/>
        </authorList>
    </citation>
    <scope>NUCLEOTIDE SEQUENCE [LARGE SCALE GENOMIC DNA]</scope>
    <source>
        <strain evidence="3 5">UMSS2</strain>
    </source>
</reference>
<dbReference type="EMBL" id="JACDRT010000005">
    <property type="protein sequence ID" value="MBA0158913.1"/>
    <property type="molecule type" value="Genomic_DNA"/>
</dbReference>
<proteinExistence type="predicted"/>
<feature type="domain" description="ATPase AAA-type core" evidence="1">
    <location>
        <begin position="56"/>
        <end position="446"/>
    </location>
</feature>
<keyword evidence="2" id="KW-0547">Nucleotide-binding</keyword>
<dbReference type="EMBL" id="JBBBON010000006">
    <property type="protein sequence ID" value="MEI7102504.1"/>
    <property type="molecule type" value="Genomic_DNA"/>
</dbReference>
<dbReference type="PANTHER" id="PTHR32182">
    <property type="entry name" value="DNA REPLICATION AND REPAIR PROTEIN RECF"/>
    <property type="match status" value="1"/>
</dbReference>
<accession>A0AAW3RPA3</accession>
<dbReference type="GO" id="GO:0006302">
    <property type="term" value="P:double-strand break repair"/>
    <property type="evidence" value="ECO:0007669"/>
    <property type="project" value="TreeGrafter"/>
</dbReference>
<dbReference type="InterPro" id="IPR027417">
    <property type="entry name" value="P-loop_NTPase"/>
</dbReference>
<dbReference type="GO" id="GO:0016887">
    <property type="term" value="F:ATP hydrolysis activity"/>
    <property type="evidence" value="ECO:0007669"/>
    <property type="project" value="InterPro"/>
</dbReference>